<protein>
    <submittedName>
        <fullName evidence="9">C2H2-type zinc finger transcription factor</fullName>
    </submittedName>
</protein>
<dbReference type="RefSeq" id="XP_018285427.1">
    <property type="nucleotide sequence ID" value="XM_018427828.1"/>
</dbReference>
<dbReference type="GeneID" id="28988734"/>
<dbReference type="FunFam" id="3.30.160.60:FF:001573">
    <property type="entry name" value="Zinc finger protein 407"/>
    <property type="match status" value="1"/>
</dbReference>
<keyword evidence="10" id="KW-1185">Reference proteome</keyword>
<dbReference type="InParanoid" id="A0A167K6U6"/>
<dbReference type="SMART" id="SM00355">
    <property type="entry name" value="ZnF_C2H2"/>
    <property type="match status" value="1"/>
</dbReference>
<name>A0A167K6U6_PHYB8</name>
<dbReference type="Gene3D" id="3.30.160.60">
    <property type="entry name" value="Classic Zinc Finger"/>
    <property type="match status" value="2"/>
</dbReference>
<keyword evidence="5" id="KW-0862">Zinc</keyword>
<dbReference type="PROSITE" id="PS00028">
    <property type="entry name" value="ZINC_FINGER_C2H2_1"/>
    <property type="match status" value="1"/>
</dbReference>
<evidence type="ECO:0000256" key="5">
    <source>
        <dbReference type="ARBA" id="ARBA00022833"/>
    </source>
</evidence>
<gene>
    <name evidence="9" type="ORF">PHYBLDRAFT_104215</name>
</gene>
<accession>A0A167K6U6</accession>
<dbReference type="InterPro" id="IPR036236">
    <property type="entry name" value="Znf_C2H2_sf"/>
</dbReference>
<dbReference type="STRING" id="763407.A0A167K6U6"/>
<feature type="non-terminal residue" evidence="9">
    <location>
        <position position="1"/>
    </location>
</feature>
<dbReference type="VEuPathDB" id="FungiDB:PHYBLDRAFT_104215"/>
<dbReference type="PANTHER" id="PTHR24394">
    <property type="entry name" value="ZINC FINGER PROTEIN"/>
    <property type="match status" value="1"/>
</dbReference>
<dbReference type="GO" id="GO:0005634">
    <property type="term" value="C:nucleus"/>
    <property type="evidence" value="ECO:0007669"/>
    <property type="project" value="UniProtKB-SubCell"/>
</dbReference>
<feature type="domain" description="C2H2-type" evidence="8">
    <location>
        <begin position="6"/>
        <end position="33"/>
    </location>
</feature>
<dbReference type="InterPro" id="IPR013087">
    <property type="entry name" value="Znf_C2H2_type"/>
</dbReference>
<evidence type="ECO:0000256" key="4">
    <source>
        <dbReference type="ARBA" id="ARBA00022771"/>
    </source>
</evidence>
<keyword evidence="3" id="KW-0677">Repeat</keyword>
<sequence>NEHKPHGCTVCEKSFARKHDLGRHMRIHTGDKPYMCLCCKKAFARTDALSRH</sequence>
<evidence type="ECO:0000259" key="8">
    <source>
        <dbReference type="PROSITE" id="PS50157"/>
    </source>
</evidence>
<proteinExistence type="predicted"/>
<evidence type="ECO:0000256" key="3">
    <source>
        <dbReference type="ARBA" id="ARBA00022737"/>
    </source>
</evidence>
<dbReference type="GO" id="GO:0008270">
    <property type="term" value="F:zinc ion binding"/>
    <property type="evidence" value="ECO:0007669"/>
    <property type="project" value="UniProtKB-KW"/>
</dbReference>
<feature type="non-terminal residue" evidence="9">
    <location>
        <position position="52"/>
    </location>
</feature>
<evidence type="ECO:0000256" key="6">
    <source>
        <dbReference type="ARBA" id="ARBA00023242"/>
    </source>
</evidence>
<dbReference type="PANTHER" id="PTHR24394:SF44">
    <property type="entry name" value="ZINC FINGER PROTEIN 271-LIKE"/>
    <property type="match status" value="1"/>
</dbReference>
<organism evidence="9 10">
    <name type="scientific">Phycomyces blakesleeanus (strain ATCC 8743b / DSM 1359 / FGSC 10004 / NBRC 33097 / NRRL 1555)</name>
    <dbReference type="NCBI Taxonomy" id="763407"/>
    <lineage>
        <taxon>Eukaryota</taxon>
        <taxon>Fungi</taxon>
        <taxon>Fungi incertae sedis</taxon>
        <taxon>Mucoromycota</taxon>
        <taxon>Mucoromycotina</taxon>
        <taxon>Mucoromycetes</taxon>
        <taxon>Mucorales</taxon>
        <taxon>Phycomycetaceae</taxon>
        <taxon>Phycomyces</taxon>
    </lineage>
</organism>
<evidence type="ECO:0000256" key="2">
    <source>
        <dbReference type="ARBA" id="ARBA00022723"/>
    </source>
</evidence>
<keyword evidence="2" id="KW-0479">Metal-binding</keyword>
<dbReference type="PROSITE" id="PS50157">
    <property type="entry name" value="ZINC_FINGER_C2H2_2"/>
    <property type="match status" value="2"/>
</dbReference>
<dbReference type="AlphaFoldDB" id="A0A167K6U6"/>
<dbReference type="Pfam" id="PF00096">
    <property type="entry name" value="zf-C2H2"/>
    <property type="match status" value="1"/>
</dbReference>
<keyword evidence="6" id="KW-0539">Nucleus</keyword>
<evidence type="ECO:0000313" key="10">
    <source>
        <dbReference type="Proteomes" id="UP000077315"/>
    </source>
</evidence>
<reference evidence="10" key="1">
    <citation type="submission" date="2015-06" db="EMBL/GenBank/DDBJ databases">
        <title>Expansion of signal transduction pathways in fungi by whole-genome duplication.</title>
        <authorList>
            <consortium name="DOE Joint Genome Institute"/>
            <person name="Corrochano L.M."/>
            <person name="Kuo A."/>
            <person name="Marcet-Houben M."/>
            <person name="Polaino S."/>
            <person name="Salamov A."/>
            <person name="Villalobos J.M."/>
            <person name="Alvarez M.I."/>
            <person name="Avalos J."/>
            <person name="Benito E.P."/>
            <person name="Benoit I."/>
            <person name="Burger G."/>
            <person name="Camino L.P."/>
            <person name="Canovas D."/>
            <person name="Cerda-Olmedo E."/>
            <person name="Cheng J.-F."/>
            <person name="Dominguez A."/>
            <person name="Elias M."/>
            <person name="Eslava A.P."/>
            <person name="Glaser F."/>
            <person name="Grimwood J."/>
            <person name="Gutierrez G."/>
            <person name="Heitman J."/>
            <person name="Henrissat B."/>
            <person name="Iturriaga E.A."/>
            <person name="Lang B.F."/>
            <person name="Lavin J.L."/>
            <person name="Lee S."/>
            <person name="Li W."/>
            <person name="Lindquist E."/>
            <person name="Lopez-Garcia S."/>
            <person name="Luque E.M."/>
            <person name="Marcos A.T."/>
            <person name="Martin J."/>
            <person name="McCluskey K."/>
            <person name="Medina H.R."/>
            <person name="Miralles-Duran A."/>
            <person name="Miyazaki A."/>
            <person name="Munoz-Torres E."/>
            <person name="Oguiza J.A."/>
            <person name="Ohm R."/>
            <person name="Olmedo M."/>
            <person name="Orejas M."/>
            <person name="Ortiz-Castellanos L."/>
            <person name="Pisabarro A.G."/>
            <person name="Rodriguez-Romero J."/>
            <person name="Ruiz-Herrera J."/>
            <person name="Ruiz-Vazquez R."/>
            <person name="Sanz C."/>
            <person name="Schackwitz W."/>
            <person name="Schmutz J."/>
            <person name="Shahriari M."/>
            <person name="Shelest E."/>
            <person name="Silva-Franco F."/>
            <person name="Soanes D."/>
            <person name="Syed K."/>
            <person name="Tagua V.G."/>
            <person name="Talbot N.J."/>
            <person name="Thon M."/>
            <person name="De vries R.P."/>
            <person name="Wiebenga A."/>
            <person name="Yadav J.S."/>
            <person name="Braun E.L."/>
            <person name="Baker S."/>
            <person name="Garre V."/>
            <person name="Horwitz B."/>
            <person name="Torres-Martinez S."/>
            <person name="Idnurm A."/>
            <person name="Herrera-Estrella A."/>
            <person name="Gabaldon T."/>
            <person name="Grigoriev I.V."/>
        </authorList>
    </citation>
    <scope>NUCLEOTIDE SEQUENCE [LARGE SCALE GENOMIC DNA]</scope>
    <source>
        <strain evidence="10">NRRL 1555(-)</strain>
    </source>
</reference>
<dbReference type="FunFam" id="3.30.160.60:FF:000446">
    <property type="entry name" value="Zinc finger protein"/>
    <property type="match status" value="1"/>
</dbReference>
<evidence type="ECO:0000256" key="7">
    <source>
        <dbReference type="PROSITE-ProRule" id="PRU00042"/>
    </source>
</evidence>
<dbReference type="OrthoDB" id="8922241at2759"/>
<dbReference type="EMBL" id="KV441024">
    <property type="protein sequence ID" value="OAD67387.1"/>
    <property type="molecule type" value="Genomic_DNA"/>
</dbReference>
<feature type="domain" description="C2H2-type" evidence="8">
    <location>
        <begin position="34"/>
        <end position="52"/>
    </location>
</feature>
<comment type="subcellular location">
    <subcellularLocation>
        <location evidence="1">Nucleus</location>
    </subcellularLocation>
</comment>
<dbReference type="Proteomes" id="UP000077315">
    <property type="component" value="Unassembled WGS sequence"/>
</dbReference>
<keyword evidence="4 7" id="KW-0863">Zinc-finger</keyword>
<dbReference type="SUPFAM" id="SSF57667">
    <property type="entry name" value="beta-beta-alpha zinc fingers"/>
    <property type="match status" value="1"/>
</dbReference>
<dbReference type="GO" id="GO:0000981">
    <property type="term" value="F:DNA-binding transcription factor activity, RNA polymerase II-specific"/>
    <property type="evidence" value="ECO:0007669"/>
    <property type="project" value="TreeGrafter"/>
</dbReference>
<evidence type="ECO:0000313" key="9">
    <source>
        <dbReference type="EMBL" id="OAD67387.1"/>
    </source>
</evidence>
<evidence type="ECO:0000256" key="1">
    <source>
        <dbReference type="ARBA" id="ARBA00004123"/>
    </source>
</evidence>